<gene>
    <name evidence="4" type="ORF">GUJ93_ZPchr0002g23242</name>
</gene>
<evidence type="ECO:0000259" key="3">
    <source>
        <dbReference type="PROSITE" id="PS51005"/>
    </source>
</evidence>
<evidence type="ECO:0000256" key="1">
    <source>
        <dbReference type="ARBA" id="ARBA00004123"/>
    </source>
</evidence>
<name>A0A8J5V3N3_ZIZPA</name>
<proteinExistence type="predicted"/>
<dbReference type="Pfam" id="PF02365">
    <property type="entry name" value="NAM"/>
    <property type="match status" value="1"/>
</dbReference>
<dbReference type="InterPro" id="IPR003441">
    <property type="entry name" value="NAC-dom"/>
</dbReference>
<keyword evidence="2" id="KW-1133">Transmembrane helix</keyword>
<accession>A0A8J5V3N3</accession>
<dbReference type="EMBL" id="JAAALK010000287">
    <property type="protein sequence ID" value="KAG8057242.1"/>
    <property type="molecule type" value="Genomic_DNA"/>
</dbReference>
<dbReference type="AlphaFoldDB" id="A0A8J5V3N3"/>
<protein>
    <recommendedName>
        <fullName evidence="3">NAC domain-containing protein</fullName>
    </recommendedName>
</protein>
<keyword evidence="2" id="KW-0472">Membrane</keyword>
<dbReference type="PROSITE" id="PS51005">
    <property type="entry name" value="NAC"/>
    <property type="match status" value="1"/>
</dbReference>
<comment type="caution">
    <text evidence="4">The sequence shown here is derived from an EMBL/GenBank/DDBJ whole genome shotgun (WGS) entry which is preliminary data.</text>
</comment>
<feature type="domain" description="NAC" evidence="3">
    <location>
        <begin position="8"/>
        <end position="160"/>
    </location>
</feature>
<evidence type="ECO:0000256" key="2">
    <source>
        <dbReference type="SAM" id="Phobius"/>
    </source>
</evidence>
<organism evidence="4 5">
    <name type="scientific">Zizania palustris</name>
    <name type="common">Northern wild rice</name>
    <dbReference type="NCBI Taxonomy" id="103762"/>
    <lineage>
        <taxon>Eukaryota</taxon>
        <taxon>Viridiplantae</taxon>
        <taxon>Streptophyta</taxon>
        <taxon>Embryophyta</taxon>
        <taxon>Tracheophyta</taxon>
        <taxon>Spermatophyta</taxon>
        <taxon>Magnoliopsida</taxon>
        <taxon>Liliopsida</taxon>
        <taxon>Poales</taxon>
        <taxon>Poaceae</taxon>
        <taxon>BOP clade</taxon>
        <taxon>Oryzoideae</taxon>
        <taxon>Oryzeae</taxon>
        <taxon>Zizaniinae</taxon>
        <taxon>Zizania</taxon>
    </lineage>
</organism>
<dbReference type="GO" id="GO:0006355">
    <property type="term" value="P:regulation of DNA-templated transcription"/>
    <property type="evidence" value="ECO:0007669"/>
    <property type="project" value="InterPro"/>
</dbReference>
<dbReference type="PANTHER" id="PTHR31744:SF216">
    <property type="entry name" value="NAC TRANSCRIPTION FACTOR"/>
    <property type="match status" value="1"/>
</dbReference>
<reference evidence="4" key="2">
    <citation type="submission" date="2021-02" db="EMBL/GenBank/DDBJ databases">
        <authorList>
            <person name="Kimball J.A."/>
            <person name="Haas M.W."/>
            <person name="Macchietto M."/>
            <person name="Kono T."/>
            <person name="Duquette J."/>
            <person name="Shao M."/>
        </authorList>
    </citation>
    <scope>NUCLEOTIDE SEQUENCE</scope>
    <source>
        <tissue evidence="4">Fresh leaf tissue</tissue>
    </source>
</reference>
<dbReference type="GO" id="GO:0005634">
    <property type="term" value="C:nucleus"/>
    <property type="evidence" value="ECO:0007669"/>
    <property type="project" value="UniProtKB-SubCell"/>
</dbReference>
<comment type="subcellular location">
    <subcellularLocation>
        <location evidence="1">Nucleus</location>
    </subcellularLocation>
</comment>
<keyword evidence="2" id="KW-0812">Transmembrane</keyword>
<sequence>MENPPVRWPPGFRFSPTDEELVLYFLKRRIASSRPTHYIADVDVYKSHPSHLPERSALRTGDKQWFFFSRMDRKYPNGSRASRTTGEGYWKATGKDRCICNGGASGLPVGNKKTLVYHHGRAPRGERTDWVMHEYTIFSDALPPAAREREVFALYKLFHKSGAGPKNGEQYGAPFREEDWLDDDDAELAMEAARPAPTTTTTTTTTSGIAATVEERTGSELLIGDLDELLGQIGNDQECIEPQSDFSTPVSSQVELHHGLRQGWLSGDGVRSEFANATTSGSALVVAHNTCTELPIDNLEELLMQISDDQHNTESTDFSTSIPQLQHQHYDNQDCFSVDRLEVGFADSTTISSTVVIAECTGDELPVRDIEGLMMQIANDQQIAELLPDFSTPVPLDGCHQDVIGDFQGSQRATFSSAYLSNMVQEIPNFDLPIGPSNQIAESILTNGPMSGETNCAEETSAQRSMSGLSSYARQDADDEFLEINDFFDPEDLEQIMGYPATENLTSATNGMFDSFKYSDAPMFLPDSFDTTGVVAENQYVDCGASGIHNQGFQHTTELWTHNQVALNVRSHMNDNHVIFASHSSDTSIIDTVNEEPPNQSSSASQSWFNAALSALLDSVPSSPALAAENISLNRTLQRISSFRSQQTTKEARRRCGGIIFISLMVLLVAIIWTFTNGSVVKFCKGLWKFSSA</sequence>
<dbReference type="GO" id="GO:0003677">
    <property type="term" value="F:DNA binding"/>
    <property type="evidence" value="ECO:0007669"/>
    <property type="project" value="InterPro"/>
</dbReference>
<evidence type="ECO:0000313" key="5">
    <source>
        <dbReference type="Proteomes" id="UP000729402"/>
    </source>
</evidence>
<reference evidence="4" key="1">
    <citation type="journal article" date="2021" name="bioRxiv">
        <title>Whole Genome Assembly and Annotation of Northern Wild Rice, Zizania palustris L., Supports a Whole Genome Duplication in the Zizania Genus.</title>
        <authorList>
            <person name="Haas M."/>
            <person name="Kono T."/>
            <person name="Macchietto M."/>
            <person name="Millas R."/>
            <person name="McGilp L."/>
            <person name="Shao M."/>
            <person name="Duquette J."/>
            <person name="Hirsch C.N."/>
            <person name="Kimball J."/>
        </authorList>
    </citation>
    <scope>NUCLEOTIDE SEQUENCE</scope>
    <source>
        <tissue evidence="4">Fresh leaf tissue</tissue>
    </source>
</reference>
<feature type="transmembrane region" description="Helical" evidence="2">
    <location>
        <begin position="657"/>
        <end position="675"/>
    </location>
</feature>
<dbReference type="OrthoDB" id="607228at2759"/>
<dbReference type="Proteomes" id="UP000729402">
    <property type="component" value="Unassembled WGS sequence"/>
</dbReference>
<keyword evidence="5" id="KW-1185">Reference proteome</keyword>
<evidence type="ECO:0000313" key="4">
    <source>
        <dbReference type="EMBL" id="KAG8057242.1"/>
    </source>
</evidence>
<dbReference type="PANTHER" id="PTHR31744">
    <property type="entry name" value="PROTEIN CUP-SHAPED COTYLEDON 2-RELATED"/>
    <property type="match status" value="1"/>
</dbReference>